<accession>A0ABQ2K8V1</accession>
<dbReference type="PRINTS" id="PR00040">
    <property type="entry name" value="HTHMERR"/>
</dbReference>
<dbReference type="InterPro" id="IPR009061">
    <property type="entry name" value="DNA-bd_dom_put_sf"/>
</dbReference>
<evidence type="ECO:0000256" key="1">
    <source>
        <dbReference type="ARBA" id="ARBA00023015"/>
    </source>
</evidence>
<keyword evidence="6" id="KW-1185">Reference proteome</keyword>
<dbReference type="RefSeq" id="WP_189025073.1">
    <property type="nucleotide sequence ID" value="NZ_BMNE01000002.1"/>
</dbReference>
<keyword evidence="3" id="KW-0804">Transcription</keyword>
<protein>
    <submittedName>
        <fullName evidence="5">MerR family transcriptional regulator</fullName>
    </submittedName>
</protein>
<dbReference type="EMBL" id="BMNE01000002">
    <property type="protein sequence ID" value="GGN72176.1"/>
    <property type="molecule type" value="Genomic_DNA"/>
</dbReference>
<feature type="domain" description="HTH merR-type" evidence="4">
    <location>
        <begin position="1"/>
        <end position="68"/>
    </location>
</feature>
<keyword evidence="2" id="KW-0238">DNA-binding</keyword>
<dbReference type="Proteomes" id="UP000658127">
    <property type="component" value="Unassembled WGS sequence"/>
</dbReference>
<organism evidence="5 6">
    <name type="scientific">Nocardia rhizosphaerihabitans</name>
    <dbReference type="NCBI Taxonomy" id="1691570"/>
    <lineage>
        <taxon>Bacteria</taxon>
        <taxon>Bacillati</taxon>
        <taxon>Actinomycetota</taxon>
        <taxon>Actinomycetes</taxon>
        <taxon>Mycobacteriales</taxon>
        <taxon>Nocardiaceae</taxon>
        <taxon>Nocardia</taxon>
    </lineage>
</organism>
<dbReference type="PROSITE" id="PS50937">
    <property type="entry name" value="HTH_MERR_2"/>
    <property type="match status" value="1"/>
</dbReference>
<evidence type="ECO:0000256" key="3">
    <source>
        <dbReference type="ARBA" id="ARBA00023163"/>
    </source>
</evidence>
<evidence type="ECO:0000259" key="4">
    <source>
        <dbReference type="PROSITE" id="PS50937"/>
    </source>
</evidence>
<evidence type="ECO:0000313" key="5">
    <source>
        <dbReference type="EMBL" id="GGN72176.1"/>
    </source>
</evidence>
<name>A0ABQ2K8V1_9NOCA</name>
<dbReference type="InterPro" id="IPR000551">
    <property type="entry name" value="MerR-type_HTH_dom"/>
</dbReference>
<dbReference type="SMART" id="SM00422">
    <property type="entry name" value="HTH_MERR"/>
    <property type="match status" value="1"/>
</dbReference>
<proteinExistence type="predicted"/>
<dbReference type="Pfam" id="PF13411">
    <property type="entry name" value="MerR_1"/>
    <property type="match status" value="1"/>
</dbReference>
<gene>
    <name evidence="5" type="ORF">GCM10011610_13170</name>
</gene>
<dbReference type="PANTHER" id="PTHR30204:SF94">
    <property type="entry name" value="HEAVY METAL-DEPENDENT TRANSCRIPTIONAL REGULATOR HI_0293-RELATED"/>
    <property type="match status" value="1"/>
</dbReference>
<evidence type="ECO:0000256" key="2">
    <source>
        <dbReference type="ARBA" id="ARBA00023125"/>
    </source>
</evidence>
<dbReference type="InterPro" id="IPR047057">
    <property type="entry name" value="MerR_fam"/>
</dbReference>
<dbReference type="SUPFAM" id="SSF46955">
    <property type="entry name" value="Putative DNA-binding domain"/>
    <property type="match status" value="1"/>
</dbReference>
<sequence length="127" mass="14023">MLIGELAERTGSSARALRYYEQHGLVEPRRDAKGYRIYDEVELRVVRKIHALRTVGFELADMHPFVACLRAGDGSGDGCPDSVEELRRKLDEVDAAAERLAAIRRQLAAQLVDALAAESSDPACSLR</sequence>
<comment type="caution">
    <text evidence="5">The sequence shown here is derived from an EMBL/GenBank/DDBJ whole genome shotgun (WGS) entry which is preliminary data.</text>
</comment>
<reference evidence="6" key="1">
    <citation type="journal article" date="2019" name="Int. J. Syst. Evol. Microbiol.">
        <title>The Global Catalogue of Microorganisms (GCM) 10K type strain sequencing project: providing services to taxonomists for standard genome sequencing and annotation.</title>
        <authorList>
            <consortium name="The Broad Institute Genomics Platform"/>
            <consortium name="The Broad Institute Genome Sequencing Center for Infectious Disease"/>
            <person name="Wu L."/>
            <person name="Ma J."/>
        </authorList>
    </citation>
    <scope>NUCLEOTIDE SEQUENCE [LARGE SCALE GENOMIC DNA]</scope>
    <source>
        <strain evidence="6">CGMCC 4.7329</strain>
    </source>
</reference>
<dbReference type="Gene3D" id="1.10.1660.10">
    <property type="match status" value="1"/>
</dbReference>
<dbReference type="PANTHER" id="PTHR30204">
    <property type="entry name" value="REDOX-CYCLING DRUG-SENSING TRANSCRIPTIONAL ACTIVATOR SOXR"/>
    <property type="match status" value="1"/>
</dbReference>
<evidence type="ECO:0000313" key="6">
    <source>
        <dbReference type="Proteomes" id="UP000658127"/>
    </source>
</evidence>
<keyword evidence="1" id="KW-0805">Transcription regulation</keyword>